<feature type="transmembrane region" description="Helical" evidence="6">
    <location>
        <begin position="68"/>
        <end position="90"/>
    </location>
</feature>
<comment type="subcellular location">
    <subcellularLocation>
        <location evidence="1">Cell membrane</location>
        <topology evidence="1">Multi-pass membrane protein</topology>
    </subcellularLocation>
</comment>
<dbReference type="GO" id="GO:0005886">
    <property type="term" value="C:plasma membrane"/>
    <property type="evidence" value="ECO:0007669"/>
    <property type="project" value="UniProtKB-SubCell"/>
</dbReference>
<feature type="transmembrane region" description="Helical" evidence="6">
    <location>
        <begin position="38"/>
        <end position="56"/>
    </location>
</feature>
<keyword evidence="3 6" id="KW-0812">Transmembrane</keyword>
<proteinExistence type="predicted"/>
<evidence type="ECO:0000313" key="7">
    <source>
        <dbReference type="EMBL" id="KPU74010.1"/>
    </source>
</evidence>
<feature type="transmembrane region" description="Helical" evidence="6">
    <location>
        <begin position="262"/>
        <end position="282"/>
    </location>
</feature>
<dbReference type="InParanoid" id="A0A0P8ZGY7"/>
<evidence type="ECO:0000313" key="8">
    <source>
        <dbReference type="Proteomes" id="UP000007801"/>
    </source>
</evidence>
<dbReference type="Proteomes" id="UP000007801">
    <property type="component" value="Unassembled WGS sequence"/>
</dbReference>
<accession>A0A0P8ZGY7</accession>
<keyword evidence="5 6" id="KW-0472">Membrane</keyword>
<keyword evidence="2" id="KW-1003">Cell membrane</keyword>
<feature type="transmembrane region" description="Helical" evidence="6">
    <location>
        <begin position="7"/>
        <end position="26"/>
    </location>
</feature>
<keyword evidence="4 6" id="KW-1133">Transmembrane helix</keyword>
<dbReference type="EMBL" id="CH902620">
    <property type="protein sequence ID" value="KPU74010.1"/>
    <property type="molecule type" value="Genomic_DNA"/>
</dbReference>
<dbReference type="OrthoDB" id="8067175at2759"/>
<dbReference type="Pfam" id="PF08395">
    <property type="entry name" value="7tm_7"/>
    <property type="match status" value="1"/>
</dbReference>
<feature type="transmembrane region" description="Helical" evidence="6">
    <location>
        <begin position="102"/>
        <end position="127"/>
    </location>
</feature>
<evidence type="ECO:0000256" key="1">
    <source>
        <dbReference type="ARBA" id="ARBA00004651"/>
    </source>
</evidence>
<dbReference type="AlphaFoldDB" id="A0A0P8ZGY7"/>
<name>A0A0P8ZGY7_DROAN</name>
<evidence type="ECO:0000256" key="5">
    <source>
        <dbReference type="ARBA" id="ARBA00023136"/>
    </source>
</evidence>
<evidence type="ECO:0000256" key="2">
    <source>
        <dbReference type="ARBA" id="ARBA00022475"/>
    </source>
</evidence>
<evidence type="ECO:0000256" key="4">
    <source>
        <dbReference type="ARBA" id="ARBA00022989"/>
    </source>
</evidence>
<protein>
    <recommendedName>
        <fullName evidence="9">Gustatory receptor</fullName>
    </recommendedName>
</protein>
<dbReference type="GO" id="GO:0050909">
    <property type="term" value="P:sensory perception of taste"/>
    <property type="evidence" value="ECO:0007669"/>
    <property type="project" value="InterPro"/>
</dbReference>
<evidence type="ECO:0008006" key="9">
    <source>
        <dbReference type="Google" id="ProtNLM"/>
    </source>
</evidence>
<keyword evidence="8" id="KW-1185">Reference proteome</keyword>
<sequence length="288" mass="33744">MRNLVNFTLRSIVYGSWILGVFPFTINSGNNQIIYLKSLQIYGLLLNFGLLAVAVSTYQEKCYFDRCVLFKGLCIVLQILSILLLNFGFPQESSNIWSTLNIWFYLAILTGALLTMAHFHIALLYIYQFIWSINQQILECIDHLELGQRPDPEEVLVSLRLFSRLLHVKDKLSSIYEVETTLEIAIVFFYNIVNVFDLWLGIMICDHFESECRKSSKILRLFSDFSDLDKDLERIVEEFALFCSHCPIRIRLFGLFDVNYKMGFGVINTNFLYMLFLAQFDYRNMRLK</sequence>
<dbReference type="InterPro" id="IPR013604">
    <property type="entry name" value="7TM_chemorcpt"/>
</dbReference>
<evidence type="ECO:0000256" key="6">
    <source>
        <dbReference type="SAM" id="Phobius"/>
    </source>
</evidence>
<gene>
    <name evidence="7" type="primary">Dana\GF26645</name>
    <name evidence="7" type="ORF">GF26645</name>
</gene>
<evidence type="ECO:0000256" key="3">
    <source>
        <dbReference type="ARBA" id="ARBA00022692"/>
    </source>
</evidence>
<reference evidence="7 8" key="1">
    <citation type="journal article" date="2007" name="Nature">
        <title>Evolution of genes and genomes on the Drosophila phylogeny.</title>
        <authorList>
            <consortium name="Drosophila 12 Genomes Consortium"/>
            <person name="Clark A.G."/>
            <person name="Eisen M.B."/>
            <person name="Smith D.R."/>
            <person name="Bergman C.M."/>
            <person name="Oliver B."/>
            <person name="Markow T.A."/>
            <person name="Kaufman T.C."/>
            <person name="Kellis M."/>
            <person name="Gelbart W."/>
            <person name="Iyer V.N."/>
            <person name="Pollard D.A."/>
            <person name="Sackton T.B."/>
            <person name="Larracuente A.M."/>
            <person name="Singh N.D."/>
            <person name="Abad J.P."/>
            <person name="Abt D.N."/>
            <person name="Adryan B."/>
            <person name="Aguade M."/>
            <person name="Akashi H."/>
            <person name="Anderson W.W."/>
            <person name="Aquadro C.F."/>
            <person name="Ardell D.H."/>
            <person name="Arguello R."/>
            <person name="Artieri C.G."/>
            <person name="Barbash D.A."/>
            <person name="Barker D."/>
            <person name="Barsanti P."/>
            <person name="Batterham P."/>
            <person name="Batzoglou S."/>
            <person name="Begun D."/>
            <person name="Bhutkar A."/>
            <person name="Blanco E."/>
            <person name="Bosak S.A."/>
            <person name="Bradley R.K."/>
            <person name="Brand A.D."/>
            <person name="Brent M.R."/>
            <person name="Brooks A.N."/>
            <person name="Brown R.H."/>
            <person name="Butlin R.K."/>
            <person name="Caggese C."/>
            <person name="Calvi B.R."/>
            <person name="Bernardo de Carvalho A."/>
            <person name="Caspi A."/>
            <person name="Castrezana S."/>
            <person name="Celniker S.E."/>
            <person name="Chang J.L."/>
            <person name="Chapple C."/>
            <person name="Chatterji S."/>
            <person name="Chinwalla A."/>
            <person name="Civetta A."/>
            <person name="Clifton S.W."/>
            <person name="Comeron J.M."/>
            <person name="Costello J.C."/>
            <person name="Coyne J.A."/>
            <person name="Daub J."/>
            <person name="David R.G."/>
            <person name="Delcher A.L."/>
            <person name="Delehaunty K."/>
            <person name="Do C.B."/>
            <person name="Ebling H."/>
            <person name="Edwards K."/>
            <person name="Eickbush T."/>
            <person name="Evans J.D."/>
            <person name="Filipski A."/>
            <person name="Findeiss S."/>
            <person name="Freyhult E."/>
            <person name="Fulton L."/>
            <person name="Fulton R."/>
            <person name="Garcia A.C."/>
            <person name="Gardiner A."/>
            <person name="Garfield D.A."/>
            <person name="Garvin B.E."/>
            <person name="Gibson G."/>
            <person name="Gilbert D."/>
            <person name="Gnerre S."/>
            <person name="Godfrey J."/>
            <person name="Good R."/>
            <person name="Gotea V."/>
            <person name="Gravely B."/>
            <person name="Greenberg A.J."/>
            <person name="Griffiths-Jones S."/>
            <person name="Gross S."/>
            <person name="Guigo R."/>
            <person name="Gustafson E.A."/>
            <person name="Haerty W."/>
            <person name="Hahn M.W."/>
            <person name="Halligan D.L."/>
            <person name="Halpern A.L."/>
            <person name="Halter G.M."/>
            <person name="Han M.V."/>
            <person name="Heger A."/>
            <person name="Hillier L."/>
            <person name="Hinrichs A.S."/>
            <person name="Holmes I."/>
            <person name="Hoskins R.A."/>
            <person name="Hubisz M.J."/>
            <person name="Hultmark D."/>
            <person name="Huntley M.A."/>
            <person name="Jaffe D.B."/>
            <person name="Jagadeeshan S."/>
            <person name="Jeck W.R."/>
            <person name="Johnson J."/>
            <person name="Jones C.D."/>
            <person name="Jordan W.C."/>
            <person name="Karpen G.H."/>
            <person name="Kataoka E."/>
            <person name="Keightley P.D."/>
            <person name="Kheradpour P."/>
            <person name="Kirkness E.F."/>
            <person name="Koerich L.B."/>
            <person name="Kristiansen K."/>
            <person name="Kudrna D."/>
            <person name="Kulathinal R.J."/>
            <person name="Kumar S."/>
            <person name="Kwok R."/>
            <person name="Lander E."/>
            <person name="Langley C.H."/>
            <person name="Lapoint R."/>
            <person name="Lazzaro B.P."/>
            <person name="Lee S.J."/>
            <person name="Levesque L."/>
            <person name="Li R."/>
            <person name="Lin C.F."/>
            <person name="Lin M.F."/>
            <person name="Lindblad-Toh K."/>
            <person name="Llopart A."/>
            <person name="Long M."/>
            <person name="Low L."/>
            <person name="Lozovsky E."/>
            <person name="Lu J."/>
            <person name="Luo M."/>
            <person name="Machado C.A."/>
            <person name="Makalowski W."/>
            <person name="Marzo M."/>
            <person name="Matsuda M."/>
            <person name="Matzkin L."/>
            <person name="McAllister B."/>
            <person name="McBride C.S."/>
            <person name="McKernan B."/>
            <person name="McKernan K."/>
            <person name="Mendez-Lago M."/>
            <person name="Minx P."/>
            <person name="Mollenhauer M.U."/>
            <person name="Montooth K."/>
            <person name="Mount S.M."/>
            <person name="Mu X."/>
            <person name="Myers E."/>
            <person name="Negre B."/>
            <person name="Newfeld S."/>
            <person name="Nielsen R."/>
            <person name="Noor M.A."/>
            <person name="O'Grady P."/>
            <person name="Pachter L."/>
            <person name="Papaceit M."/>
            <person name="Parisi M.J."/>
            <person name="Parisi M."/>
            <person name="Parts L."/>
            <person name="Pedersen J.S."/>
            <person name="Pesole G."/>
            <person name="Phillippy A.M."/>
            <person name="Ponting C.P."/>
            <person name="Pop M."/>
            <person name="Porcelli D."/>
            <person name="Powell J.R."/>
            <person name="Prohaska S."/>
            <person name="Pruitt K."/>
            <person name="Puig M."/>
            <person name="Quesneville H."/>
            <person name="Ram K.R."/>
            <person name="Rand D."/>
            <person name="Rasmussen M.D."/>
            <person name="Reed L.K."/>
            <person name="Reenan R."/>
            <person name="Reily A."/>
            <person name="Remington K.A."/>
            <person name="Rieger T.T."/>
            <person name="Ritchie M.G."/>
            <person name="Robin C."/>
            <person name="Rogers Y.H."/>
            <person name="Rohde C."/>
            <person name="Rozas J."/>
            <person name="Rubenfield M.J."/>
            <person name="Ruiz A."/>
            <person name="Russo S."/>
            <person name="Salzberg S.L."/>
            <person name="Sanchez-Gracia A."/>
            <person name="Saranga D.J."/>
            <person name="Sato H."/>
            <person name="Schaeffer S.W."/>
            <person name="Schatz M.C."/>
            <person name="Schlenke T."/>
            <person name="Schwartz R."/>
            <person name="Segarra C."/>
            <person name="Singh R.S."/>
            <person name="Sirot L."/>
            <person name="Sirota M."/>
            <person name="Sisneros N.B."/>
            <person name="Smith C.D."/>
            <person name="Smith T.F."/>
            <person name="Spieth J."/>
            <person name="Stage D.E."/>
            <person name="Stark A."/>
            <person name="Stephan W."/>
            <person name="Strausberg R.L."/>
            <person name="Strempel S."/>
            <person name="Sturgill D."/>
            <person name="Sutton G."/>
            <person name="Sutton G.G."/>
            <person name="Tao W."/>
            <person name="Teichmann S."/>
            <person name="Tobari Y.N."/>
            <person name="Tomimura Y."/>
            <person name="Tsolas J.M."/>
            <person name="Valente V.L."/>
            <person name="Venter E."/>
            <person name="Venter J.C."/>
            <person name="Vicario S."/>
            <person name="Vieira F.G."/>
            <person name="Vilella A.J."/>
            <person name="Villasante A."/>
            <person name="Walenz B."/>
            <person name="Wang J."/>
            <person name="Wasserman M."/>
            <person name="Watts T."/>
            <person name="Wilson D."/>
            <person name="Wilson R.K."/>
            <person name="Wing R.A."/>
            <person name="Wolfner M.F."/>
            <person name="Wong A."/>
            <person name="Wong G.K."/>
            <person name="Wu C.I."/>
            <person name="Wu G."/>
            <person name="Yamamoto D."/>
            <person name="Yang H.P."/>
            <person name="Yang S.P."/>
            <person name="Yorke J.A."/>
            <person name="Yoshida K."/>
            <person name="Zdobnov E."/>
            <person name="Zhang P."/>
            <person name="Zhang Y."/>
            <person name="Zimin A.V."/>
            <person name="Baldwin J."/>
            <person name="Abdouelleil A."/>
            <person name="Abdulkadir J."/>
            <person name="Abebe A."/>
            <person name="Abera B."/>
            <person name="Abreu J."/>
            <person name="Acer S.C."/>
            <person name="Aftuck L."/>
            <person name="Alexander A."/>
            <person name="An P."/>
            <person name="Anderson E."/>
            <person name="Anderson S."/>
            <person name="Arachi H."/>
            <person name="Azer M."/>
            <person name="Bachantsang P."/>
            <person name="Barry A."/>
            <person name="Bayul T."/>
            <person name="Berlin A."/>
            <person name="Bessette D."/>
            <person name="Bloom T."/>
            <person name="Blye J."/>
            <person name="Boguslavskiy L."/>
            <person name="Bonnet C."/>
            <person name="Boukhgalter B."/>
            <person name="Bourzgui I."/>
            <person name="Brown A."/>
            <person name="Cahill P."/>
            <person name="Channer S."/>
            <person name="Cheshatsang Y."/>
            <person name="Chuda L."/>
            <person name="Citroen M."/>
            <person name="Collymore A."/>
            <person name="Cooke P."/>
            <person name="Costello M."/>
            <person name="D'Aco K."/>
            <person name="Daza R."/>
            <person name="De Haan G."/>
            <person name="DeGray S."/>
            <person name="DeMaso C."/>
            <person name="Dhargay N."/>
            <person name="Dooley K."/>
            <person name="Dooley E."/>
            <person name="Doricent M."/>
            <person name="Dorje P."/>
            <person name="Dorjee K."/>
            <person name="Dupes A."/>
            <person name="Elong R."/>
            <person name="Falk J."/>
            <person name="Farina A."/>
            <person name="Faro S."/>
            <person name="Ferguson D."/>
            <person name="Fisher S."/>
            <person name="Foley C.D."/>
            <person name="Franke A."/>
            <person name="Friedrich D."/>
            <person name="Gadbois L."/>
            <person name="Gearin G."/>
            <person name="Gearin C.R."/>
            <person name="Giannoukos G."/>
            <person name="Goode T."/>
            <person name="Graham J."/>
            <person name="Grandbois E."/>
            <person name="Grewal S."/>
            <person name="Gyaltsen K."/>
            <person name="Hafez N."/>
            <person name="Hagos B."/>
            <person name="Hall J."/>
            <person name="Henson C."/>
            <person name="Hollinger A."/>
            <person name="Honan T."/>
            <person name="Huard M.D."/>
            <person name="Hughes L."/>
            <person name="Hurhula B."/>
            <person name="Husby M.E."/>
            <person name="Kamat A."/>
            <person name="Kanga B."/>
            <person name="Kashin S."/>
            <person name="Khazanovich D."/>
            <person name="Kisner P."/>
            <person name="Lance K."/>
            <person name="Lara M."/>
            <person name="Lee W."/>
            <person name="Lennon N."/>
            <person name="Letendre F."/>
            <person name="LeVine R."/>
            <person name="Lipovsky A."/>
            <person name="Liu X."/>
            <person name="Liu J."/>
            <person name="Liu S."/>
            <person name="Lokyitsang T."/>
            <person name="Lokyitsang Y."/>
            <person name="Lubonja R."/>
            <person name="Lui A."/>
            <person name="MacDonald P."/>
            <person name="Magnisalis V."/>
            <person name="Maru K."/>
            <person name="Matthews C."/>
            <person name="McCusker W."/>
            <person name="McDonough S."/>
            <person name="Mehta T."/>
            <person name="Meldrim J."/>
            <person name="Meneus L."/>
            <person name="Mihai O."/>
            <person name="Mihalev A."/>
            <person name="Mihova T."/>
            <person name="Mittelman R."/>
            <person name="Mlenga V."/>
            <person name="Montmayeur A."/>
            <person name="Mulrain L."/>
            <person name="Navidi A."/>
            <person name="Naylor J."/>
            <person name="Negash T."/>
            <person name="Nguyen T."/>
            <person name="Nguyen N."/>
            <person name="Nicol R."/>
            <person name="Norbu C."/>
            <person name="Norbu N."/>
            <person name="Novod N."/>
            <person name="O'Neill B."/>
            <person name="Osman S."/>
            <person name="Markiewicz E."/>
            <person name="Oyono O.L."/>
            <person name="Patti C."/>
            <person name="Phunkhang P."/>
            <person name="Pierre F."/>
            <person name="Priest M."/>
            <person name="Raghuraman S."/>
            <person name="Rege F."/>
            <person name="Reyes R."/>
            <person name="Rise C."/>
            <person name="Rogov P."/>
            <person name="Ross K."/>
            <person name="Ryan E."/>
            <person name="Settipalli S."/>
            <person name="Shea T."/>
            <person name="Sherpa N."/>
            <person name="Shi L."/>
            <person name="Shih D."/>
            <person name="Sparrow T."/>
            <person name="Spaulding J."/>
            <person name="Stalker J."/>
            <person name="Stange-Thomann N."/>
            <person name="Stavropoulos S."/>
            <person name="Stone C."/>
            <person name="Strader C."/>
            <person name="Tesfaye S."/>
            <person name="Thomson T."/>
            <person name="Thoulutsang Y."/>
            <person name="Thoulutsang D."/>
            <person name="Topham K."/>
            <person name="Topping I."/>
            <person name="Tsamla T."/>
            <person name="Vassiliev H."/>
            <person name="Vo A."/>
            <person name="Wangchuk T."/>
            <person name="Wangdi T."/>
            <person name="Weiand M."/>
            <person name="Wilkinson J."/>
            <person name="Wilson A."/>
            <person name="Yadav S."/>
            <person name="Young G."/>
            <person name="Yu Q."/>
            <person name="Zembek L."/>
            <person name="Zhong D."/>
            <person name="Zimmer A."/>
            <person name="Zwirko Z."/>
            <person name="Jaffe D.B."/>
            <person name="Alvarez P."/>
            <person name="Brockman W."/>
            <person name="Butler J."/>
            <person name="Chin C."/>
            <person name="Gnerre S."/>
            <person name="Grabherr M."/>
            <person name="Kleber M."/>
            <person name="Mauceli E."/>
            <person name="MacCallum I."/>
        </authorList>
    </citation>
    <scope>NUCLEOTIDE SEQUENCE [LARGE SCALE GENOMIC DNA]</scope>
    <source>
        <strain evidence="8">Tucson 14024-0371.13</strain>
    </source>
</reference>
<organism evidence="7 8">
    <name type="scientific">Drosophila ananassae</name>
    <name type="common">Fruit fly</name>
    <dbReference type="NCBI Taxonomy" id="7217"/>
    <lineage>
        <taxon>Eukaryota</taxon>
        <taxon>Metazoa</taxon>
        <taxon>Ecdysozoa</taxon>
        <taxon>Arthropoda</taxon>
        <taxon>Hexapoda</taxon>
        <taxon>Insecta</taxon>
        <taxon>Pterygota</taxon>
        <taxon>Neoptera</taxon>
        <taxon>Endopterygota</taxon>
        <taxon>Diptera</taxon>
        <taxon>Brachycera</taxon>
        <taxon>Muscomorpha</taxon>
        <taxon>Ephydroidea</taxon>
        <taxon>Drosophilidae</taxon>
        <taxon>Drosophila</taxon>
        <taxon>Sophophora</taxon>
    </lineage>
</organism>